<dbReference type="AlphaFoldDB" id="A0A5K3EU17"/>
<dbReference type="WBParaSite" id="MCU_003099-RA">
    <property type="protein sequence ID" value="MCU_003099-RA"/>
    <property type="gene ID" value="MCU_003099"/>
</dbReference>
<keyword evidence="2" id="KW-0378">Hydrolase</keyword>
<dbReference type="PANTHER" id="PTHR43806:SF7">
    <property type="entry name" value="MEMBRANE-BOUND TRANSCRIPTION FACTOR SITE-1 PROTEASE"/>
    <property type="match status" value="1"/>
</dbReference>
<protein>
    <submittedName>
        <fullName evidence="5">Secreted protein</fullName>
    </submittedName>
</protein>
<accession>A0A5K3EU17</accession>
<proteinExistence type="predicted"/>
<feature type="domain" description="MBTPS1 third" evidence="4">
    <location>
        <begin position="11"/>
        <end position="141"/>
    </location>
</feature>
<evidence type="ECO:0000259" key="4">
    <source>
        <dbReference type="Pfam" id="PF23094"/>
    </source>
</evidence>
<evidence type="ECO:0000256" key="2">
    <source>
        <dbReference type="ARBA" id="ARBA00022825"/>
    </source>
</evidence>
<dbReference type="GO" id="GO:0006508">
    <property type="term" value="P:proteolysis"/>
    <property type="evidence" value="ECO:0007669"/>
    <property type="project" value="UniProtKB-KW"/>
</dbReference>
<dbReference type="GO" id="GO:0004252">
    <property type="term" value="F:serine-type endopeptidase activity"/>
    <property type="evidence" value="ECO:0007669"/>
    <property type="project" value="TreeGrafter"/>
</dbReference>
<dbReference type="InterPro" id="IPR057032">
    <property type="entry name" value="MBTPS1_4th"/>
</dbReference>
<organism evidence="5">
    <name type="scientific">Mesocestoides corti</name>
    <name type="common">Flatworm</name>
    <dbReference type="NCBI Taxonomy" id="53468"/>
    <lineage>
        <taxon>Eukaryota</taxon>
        <taxon>Metazoa</taxon>
        <taxon>Spiralia</taxon>
        <taxon>Lophotrochozoa</taxon>
        <taxon>Platyhelminthes</taxon>
        <taxon>Cestoda</taxon>
        <taxon>Eucestoda</taxon>
        <taxon>Cyclophyllidea</taxon>
        <taxon>Mesocestoididae</taxon>
        <taxon>Mesocestoides</taxon>
    </lineage>
</organism>
<feature type="domain" description="MBTPS1 fourth" evidence="3">
    <location>
        <begin position="142"/>
        <end position="307"/>
    </location>
</feature>
<evidence type="ECO:0000313" key="5">
    <source>
        <dbReference type="WBParaSite" id="MCU_003099-RA"/>
    </source>
</evidence>
<keyword evidence="2" id="KW-0720">Serine protease</keyword>
<dbReference type="Pfam" id="PF23094">
    <property type="entry name" value="MBTPS1_3rd"/>
    <property type="match status" value="1"/>
</dbReference>
<evidence type="ECO:0000256" key="1">
    <source>
        <dbReference type="ARBA" id="ARBA00022670"/>
    </source>
</evidence>
<sequence>MRRMTPQASLWPSYLDLTDCPYFWPYCSQPLYATGFPVVVNVTIINSMGVYGRVVDTPVYHPYVNRNGLWLDVGVTFSRDLWPWTGHLALHLAVRDAPDAAFFDGIAEGYVSLKVESIESSTKTTLSTELKLPIRVKIAPTPKRQRRILIDYFHNIRYPSAYVPGDDLTKISGPLDWLGDHIHTNLRGLYQPLRQLGYFVEVLQKPLTCFNASNYGTLMIIDPEDEFAPNEIKKVHTDVHKRGLSLVVFAGWFNASVQEALKFYDANTKRLWVPITGGSNIPALNDLLSPFAIKFADNIVGGSFKVGDFYGMCFNILQSSSNSLH</sequence>
<dbReference type="InterPro" id="IPR050131">
    <property type="entry name" value="Peptidase_S8_subtilisin-like"/>
</dbReference>
<dbReference type="Pfam" id="PF23090">
    <property type="entry name" value="MBTPS1_4th"/>
    <property type="match status" value="1"/>
</dbReference>
<dbReference type="InterPro" id="IPR057060">
    <property type="entry name" value="MBTPS1_3rd"/>
</dbReference>
<keyword evidence="1" id="KW-0645">Protease</keyword>
<dbReference type="GO" id="GO:0005794">
    <property type="term" value="C:Golgi apparatus"/>
    <property type="evidence" value="ECO:0007669"/>
    <property type="project" value="TreeGrafter"/>
</dbReference>
<name>A0A5K3EU17_MESCO</name>
<evidence type="ECO:0000259" key="3">
    <source>
        <dbReference type="Pfam" id="PF23090"/>
    </source>
</evidence>
<dbReference type="PANTHER" id="PTHR43806">
    <property type="entry name" value="PEPTIDASE S8"/>
    <property type="match status" value="1"/>
</dbReference>
<reference evidence="5" key="1">
    <citation type="submission" date="2019-11" db="UniProtKB">
        <authorList>
            <consortium name="WormBaseParasite"/>
        </authorList>
    </citation>
    <scope>IDENTIFICATION</scope>
</reference>